<evidence type="ECO:0000259" key="9">
    <source>
        <dbReference type="PROSITE" id="PS50975"/>
    </source>
</evidence>
<evidence type="ECO:0000256" key="2">
    <source>
        <dbReference type="ARBA" id="ARBA00009182"/>
    </source>
</evidence>
<dbReference type="PIRSF" id="PIRSF001554">
    <property type="entry name" value="SucCS_beta"/>
    <property type="match status" value="1"/>
</dbReference>
<dbReference type="PANTHER" id="PTHR11815">
    <property type="entry name" value="SUCCINYL-COA SYNTHETASE BETA CHAIN"/>
    <property type="match status" value="1"/>
</dbReference>
<dbReference type="PROSITE" id="PS01217">
    <property type="entry name" value="SUCCINYL_COA_LIG_3"/>
    <property type="match status" value="1"/>
</dbReference>
<dbReference type="Pfam" id="PF00549">
    <property type="entry name" value="Ligase_CoA"/>
    <property type="match status" value="1"/>
</dbReference>
<dbReference type="InterPro" id="IPR017866">
    <property type="entry name" value="Succ-CoA_synthase_bsu_CS"/>
</dbReference>
<dbReference type="PROSITE" id="PS50975">
    <property type="entry name" value="ATP_GRASP"/>
    <property type="match status" value="1"/>
</dbReference>
<dbReference type="EMBL" id="MNAO01000024">
    <property type="protein sequence ID" value="OHV17703.1"/>
    <property type="molecule type" value="Genomic_DNA"/>
</dbReference>
<dbReference type="GO" id="GO:0004775">
    <property type="term" value="F:succinate-CoA ligase (ADP-forming) activity"/>
    <property type="evidence" value="ECO:0007669"/>
    <property type="project" value="TreeGrafter"/>
</dbReference>
<dbReference type="InterPro" id="IPR013815">
    <property type="entry name" value="ATP_grasp_subdomain_1"/>
</dbReference>
<comment type="similarity">
    <text evidence="2">Belongs to the succinate/malate CoA ligase beta subunit family.</text>
</comment>
<feature type="domain" description="ATP-grasp" evidence="9">
    <location>
        <begin position="10"/>
        <end position="226"/>
    </location>
</feature>
<accession>A0A1S1P405</accession>
<organism evidence="10 11">
    <name type="scientific">Methylorubrum extorquens</name>
    <name type="common">Methylobacterium dichloromethanicum</name>
    <name type="synonym">Methylobacterium extorquens</name>
    <dbReference type="NCBI Taxonomy" id="408"/>
    <lineage>
        <taxon>Bacteria</taxon>
        <taxon>Pseudomonadati</taxon>
        <taxon>Pseudomonadota</taxon>
        <taxon>Alphaproteobacteria</taxon>
        <taxon>Hyphomicrobiales</taxon>
        <taxon>Methylobacteriaceae</taxon>
        <taxon>Methylorubrum</taxon>
    </lineage>
</organism>
<dbReference type="Pfam" id="PF08442">
    <property type="entry name" value="ATP-grasp_2"/>
    <property type="match status" value="1"/>
</dbReference>
<gene>
    <name evidence="10" type="ORF">BK022_03870</name>
</gene>
<evidence type="ECO:0000256" key="4">
    <source>
        <dbReference type="ARBA" id="ARBA00022598"/>
    </source>
</evidence>
<dbReference type="InterPro" id="IPR005811">
    <property type="entry name" value="SUCC_ACL_C"/>
</dbReference>
<evidence type="ECO:0000256" key="3">
    <source>
        <dbReference type="ARBA" id="ARBA00022532"/>
    </source>
</evidence>
<comment type="cofactor">
    <cofactor evidence="1">
        <name>Mg(2+)</name>
        <dbReference type="ChEBI" id="CHEBI:18420"/>
    </cofactor>
</comment>
<dbReference type="Gene3D" id="3.30.470.20">
    <property type="entry name" value="ATP-grasp fold, B domain"/>
    <property type="match status" value="1"/>
</dbReference>
<evidence type="ECO:0000256" key="1">
    <source>
        <dbReference type="ARBA" id="ARBA00001946"/>
    </source>
</evidence>
<evidence type="ECO:0000256" key="8">
    <source>
        <dbReference type="PROSITE-ProRule" id="PRU00409"/>
    </source>
</evidence>
<dbReference type="SUPFAM" id="SSF52210">
    <property type="entry name" value="Succinyl-CoA synthetase domains"/>
    <property type="match status" value="1"/>
</dbReference>
<evidence type="ECO:0000256" key="6">
    <source>
        <dbReference type="ARBA" id="ARBA00022741"/>
    </source>
</evidence>
<dbReference type="Gene3D" id="3.30.1490.20">
    <property type="entry name" value="ATP-grasp fold, A domain"/>
    <property type="match status" value="1"/>
</dbReference>
<dbReference type="SUPFAM" id="SSF56059">
    <property type="entry name" value="Glutathione synthetase ATP-binding domain-like"/>
    <property type="match status" value="1"/>
</dbReference>
<dbReference type="InterPro" id="IPR013650">
    <property type="entry name" value="ATP-grasp_succ-CoA_synth-type"/>
</dbReference>
<sequence length="384" mass="39796">MNFLEHVAKARVLAPAGIPVPRAVLCRTPEEAAAAFGELGPCMVKAQVPTGKRGKAGGIKPANAAEEARGVAERILGMTIDGHAVGAVLLEEQATIASEFYAAVLIDTASRCPLVLFSTEGGMDIEEVAATRPDALRRHAVDPEAGFDAAAARALLTGLDLGGAEGAVADILASLTETSGRVDAELIEINPLAVLDDGRVVALDCKLTLDDSAAFRQGDLAGEAAEEPMTELEREGAAQGLKFIQLDGDVGVLANGAGLTMTTMDVISHCGGRPANFLEIGGEAYTKSEAALKLVLSNPGVKSLVVNFCGAFARTDVMAEGVVTAWKRLDPDIPVFFSIHGTGEDEAVRLVREGLGCEPFDLMEDAVQAAVDAAHSTASRGVAR</sequence>
<keyword evidence="7" id="KW-0460">Magnesium</keyword>
<evidence type="ECO:0000313" key="11">
    <source>
        <dbReference type="Proteomes" id="UP000180215"/>
    </source>
</evidence>
<dbReference type="InterPro" id="IPR005809">
    <property type="entry name" value="Succ_CoA_ligase-like_bsu"/>
</dbReference>
<evidence type="ECO:0000256" key="7">
    <source>
        <dbReference type="ARBA" id="ARBA00022842"/>
    </source>
</evidence>
<dbReference type="Proteomes" id="UP000180215">
    <property type="component" value="Unassembled WGS sequence"/>
</dbReference>
<proteinExistence type="inferred from homology"/>
<evidence type="ECO:0000313" key="10">
    <source>
        <dbReference type="EMBL" id="OHV17703.1"/>
    </source>
</evidence>
<dbReference type="AlphaFoldDB" id="A0A1S1P405"/>
<dbReference type="InterPro" id="IPR011761">
    <property type="entry name" value="ATP-grasp"/>
</dbReference>
<comment type="caution">
    <text evidence="10">The sequence shown here is derived from an EMBL/GenBank/DDBJ whole genome shotgun (WGS) entry which is preliminary data.</text>
</comment>
<name>A0A1S1P405_METEX</name>
<dbReference type="GO" id="GO:0042709">
    <property type="term" value="C:succinate-CoA ligase complex"/>
    <property type="evidence" value="ECO:0007669"/>
    <property type="project" value="TreeGrafter"/>
</dbReference>
<dbReference type="GO" id="GO:0006104">
    <property type="term" value="P:succinyl-CoA metabolic process"/>
    <property type="evidence" value="ECO:0007669"/>
    <property type="project" value="TreeGrafter"/>
</dbReference>
<dbReference type="FunFam" id="3.30.470.20:FF:000002">
    <property type="entry name" value="Succinate--CoA ligase [ADP-forming] subunit beta"/>
    <property type="match status" value="1"/>
</dbReference>
<dbReference type="GO" id="GO:0005524">
    <property type="term" value="F:ATP binding"/>
    <property type="evidence" value="ECO:0007669"/>
    <property type="project" value="UniProtKB-UniRule"/>
</dbReference>
<protein>
    <submittedName>
        <fullName evidence="10">Succinate--CoA ligase</fullName>
    </submittedName>
</protein>
<dbReference type="Gene3D" id="3.40.50.261">
    <property type="entry name" value="Succinyl-CoA synthetase domains"/>
    <property type="match status" value="1"/>
</dbReference>
<reference evidence="10 11" key="1">
    <citation type="submission" date="2016-10" db="EMBL/GenBank/DDBJ databases">
        <title>Draft genome sequence of Methylobacterium extorquens CP3, a seed endophyte of Crotalaria pumila with plant growth-promoting and metal tolerance properties.</title>
        <authorList>
            <person name="Sanchez-Lopez A.S."/>
            <person name="Van Hamme J.D."/>
            <person name="Thijs S."/>
            <person name="Mcammond B.M."/>
            <person name="Stevens V."/>
            <person name="Gonzalez-Chavez M.D.C."/>
            <person name="Vangronsveld J."/>
        </authorList>
    </citation>
    <scope>NUCLEOTIDE SEQUENCE [LARGE SCALE GENOMIC DNA]</scope>
    <source>
        <strain evidence="10 11">CP3</strain>
    </source>
</reference>
<evidence type="ECO:0000256" key="5">
    <source>
        <dbReference type="ARBA" id="ARBA00022723"/>
    </source>
</evidence>
<keyword evidence="8" id="KW-0067">ATP-binding</keyword>
<keyword evidence="3" id="KW-0816">Tricarboxylic acid cycle</keyword>
<keyword evidence="5" id="KW-0479">Metal-binding</keyword>
<keyword evidence="6 8" id="KW-0547">Nucleotide-binding</keyword>
<dbReference type="InterPro" id="IPR016102">
    <property type="entry name" value="Succinyl-CoA_synth-like"/>
</dbReference>
<keyword evidence="4 10" id="KW-0436">Ligase</keyword>
<dbReference type="GO" id="GO:0006099">
    <property type="term" value="P:tricarboxylic acid cycle"/>
    <property type="evidence" value="ECO:0007669"/>
    <property type="project" value="UniProtKB-KW"/>
</dbReference>
<dbReference type="GO" id="GO:0046872">
    <property type="term" value="F:metal ion binding"/>
    <property type="evidence" value="ECO:0007669"/>
    <property type="project" value="UniProtKB-KW"/>
</dbReference>
<dbReference type="PANTHER" id="PTHR11815:SF10">
    <property type="entry name" value="SUCCINATE--COA LIGASE [GDP-FORMING] SUBUNIT BETA, MITOCHONDRIAL"/>
    <property type="match status" value="1"/>
</dbReference>